<name>A0A3B0SAG9_9ZZZZ</name>
<dbReference type="AlphaFoldDB" id="A0A3B0SAG9"/>
<accession>A0A3B0SAG9</accession>
<reference evidence="3" key="1">
    <citation type="submission" date="2018-06" db="EMBL/GenBank/DDBJ databases">
        <authorList>
            <person name="Zhirakovskaya E."/>
        </authorList>
    </citation>
    <scope>NUCLEOTIDE SEQUENCE</scope>
</reference>
<dbReference type="InterPro" id="IPR011051">
    <property type="entry name" value="RmlC_Cupin_sf"/>
</dbReference>
<dbReference type="GO" id="GO:0046872">
    <property type="term" value="F:metal ion binding"/>
    <property type="evidence" value="ECO:0007669"/>
    <property type="project" value="UniProtKB-KW"/>
</dbReference>
<keyword evidence="2" id="KW-0862">Zinc</keyword>
<dbReference type="InterPro" id="IPR014710">
    <property type="entry name" value="RmlC-like_jellyroll"/>
</dbReference>
<dbReference type="EC" id="5.3.1.8" evidence="3"/>
<dbReference type="Gene3D" id="2.60.120.10">
    <property type="entry name" value="Jelly Rolls"/>
    <property type="match status" value="1"/>
</dbReference>
<dbReference type="InterPro" id="IPR051804">
    <property type="entry name" value="Carb_Metab_Reg_Kinase/Isom"/>
</dbReference>
<dbReference type="PANTHER" id="PTHR42742">
    <property type="entry name" value="TRANSCRIPTIONAL REPRESSOR MPRA"/>
    <property type="match status" value="1"/>
</dbReference>
<protein>
    <submittedName>
        <fullName evidence="3">Mannose-6-phosphate isomerase</fullName>
        <ecNumber evidence="3">5.3.1.8</ecNumber>
    </submittedName>
</protein>
<dbReference type="EMBL" id="UOEF01000257">
    <property type="protein sequence ID" value="VAV97906.1"/>
    <property type="molecule type" value="Genomic_DNA"/>
</dbReference>
<gene>
    <name evidence="3" type="ORF">MNBD_ALPHA04-818</name>
</gene>
<evidence type="ECO:0000256" key="2">
    <source>
        <dbReference type="ARBA" id="ARBA00022833"/>
    </source>
</evidence>
<proteinExistence type="predicted"/>
<dbReference type="GO" id="GO:0004476">
    <property type="term" value="F:mannose-6-phosphate isomerase activity"/>
    <property type="evidence" value="ECO:0007669"/>
    <property type="project" value="UniProtKB-EC"/>
</dbReference>
<keyword evidence="1" id="KW-0479">Metal-binding</keyword>
<keyword evidence="3" id="KW-0413">Isomerase</keyword>
<sequence length="267" mass="29604">MKLRQKKVAKPWGKTVLPEIFGGEQKKKIGEIWFQPPKNITLDLMAKYLFTSEKLSIQVHPNERIARRQGYRTGKEECWYILDAEPDAVLGLGLTKEVSPAKLRAAVACDQIEALVDWKPAKPGDFFYVPAGTIHAIGPGITLVEFQQNLDLTYRLFDYGRGRDLHLDDAIEAADTGPYDMANFCEVPLDESAILIDGPHFRVFQLIGNNPDIIAAVKASEWQIIPLEGEIVARGKKIAAGQCGVATKASDIDLSDNIRALIACNMK</sequence>
<evidence type="ECO:0000256" key="1">
    <source>
        <dbReference type="ARBA" id="ARBA00022723"/>
    </source>
</evidence>
<evidence type="ECO:0000313" key="3">
    <source>
        <dbReference type="EMBL" id="VAV97906.1"/>
    </source>
</evidence>
<dbReference type="SUPFAM" id="SSF51182">
    <property type="entry name" value="RmlC-like cupins"/>
    <property type="match status" value="1"/>
</dbReference>
<organism evidence="3">
    <name type="scientific">hydrothermal vent metagenome</name>
    <dbReference type="NCBI Taxonomy" id="652676"/>
    <lineage>
        <taxon>unclassified sequences</taxon>
        <taxon>metagenomes</taxon>
        <taxon>ecological metagenomes</taxon>
    </lineage>
</organism>
<dbReference type="CDD" id="cd07010">
    <property type="entry name" value="cupin_PMI_type_I_N_bac"/>
    <property type="match status" value="1"/>
</dbReference>
<dbReference type="PANTHER" id="PTHR42742:SF3">
    <property type="entry name" value="FRUCTOKINASE"/>
    <property type="match status" value="1"/>
</dbReference>